<geneLocation type="plasmid" evidence="11 13">
    <name>plas1</name>
</geneLocation>
<dbReference type="SUPFAM" id="SSF47203">
    <property type="entry name" value="Acyl-CoA dehydrogenase C-terminal domain-like"/>
    <property type="match status" value="1"/>
</dbReference>
<proteinExistence type="inferred from homology"/>
<dbReference type="Pfam" id="PF02770">
    <property type="entry name" value="Acyl-CoA_dh_M"/>
    <property type="match status" value="1"/>
</dbReference>
<dbReference type="PANTHER" id="PTHR48083">
    <property type="entry name" value="MEDIUM-CHAIN SPECIFIC ACYL-COA DEHYDROGENASE, MITOCHONDRIAL-RELATED"/>
    <property type="match status" value="1"/>
</dbReference>
<dbReference type="InterPro" id="IPR037069">
    <property type="entry name" value="AcylCoA_DH/ox_N_sf"/>
</dbReference>
<dbReference type="OrthoDB" id="9780544at2"/>
<dbReference type="PANTHER" id="PTHR48083:SF2">
    <property type="entry name" value="MEDIUM-CHAIN SPECIFIC ACYL-COA DEHYDROGENASE, MITOCHONDRIAL"/>
    <property type="match status" value="1"/>
</dbReference>
<feature type="domain" description="Acyl-CoA oxidase/dehydrogenase middle" evidence="8">
    <location>
        <begin position="134"/>
        <end position="215"/>
    </location>
</feature>
<dbReference type="InterPro" id="IPR006091">
    <property type="entry name" value="Acyl-CoA_Oxase/DH_mid-dom"/>
</dbReference>
<dbReference type="EMBL" id="CP060053">
    <property type="protein sequence ID" value="QNE07615.1"/>
    <property type="molecule type" value="Genomic_DNA"/>
</dbReference>
<gene>
    <name evidence="10" type="ORF">A9D14_16615</name>
    <name evidence="11" type="ORF">H4O24_16325</name>
</gene>
<evidence type="ECO:0000256" key="4">
    <source>
        <dbReference type="ARBA" id="ARBA00022827"/>
    </source>
</evidence>
<evidence type="ECO:0000313" key="11">
    <source>
        <dbReference type="EMBL" id="QNE07615.1"/>
    </source>
</evidence>
<dbReference type="Pfam" id="PF02771">
    <property type="entry name" value="Acyl-CoA_dh_N"/>
    <property type="match status" value="1"/>
</dbReference>
<evidence type="ECO:0000256" key="3">
    <source>
        <dbReference type="ARBA" id="ARBA00022630"/>
    </source>
</evidence>
<dbReference type="Pfam" id="PF00441">
    <property type="entry name" value="Acyl-CoA_dh_1"/>
    <property type="match status" value="1"/>
</dbReference>
<keyword evidence="10" id="KW-0614">Plasmid</keyword>
<organism evidence="10 12">
    <name type="scientific">Croceicoccus marinus</name>
    <dbReference type="NCBI Taxonomy" id="450378"/>
    <lineage>
        <taxon>Bacteria</taxon>
        <taxon>Pseudomonadati</taxon>
        <taxon>Pseudomonadota</taxon>
        <taxon>Alphaproteobacteria</taxon>
        <taxon>Sphingomonadales</taxon>
        <taxon>Erythrobacteraceae</taxon>
        <taxon>Croceicoccus</taxon>
    </lineage>
</organism>
<dbReference type="InterPro" id="IPR009100">
    <property type="entry name" value="AcylCoA_DH/oxidase_NM_dom_sf"/>
</dbReference>
<dbReference type="InterPro" id="IPR009075">
    <property type="entry name" value="AcylCo_DH/oxidase_C"/>
</dbReference>
<keyword evidence="3 6" id="KW-0285">Flavoprotein</keyword>
<evidence type="ECO:0000256" key="2">
    <source>
        <dbReference type="ARBA" id="ARBA00009347"/>
    </source>
</evidence>
<protein>
    <submittedName>
        <fullName evidence="10">Acyl-CoA dehydrogenase</fullName>
    </submittedName>
</protein>
<dbReference type="GO" id="GO:0050660">
    <property type="term" value="F:flavin adenine dinucleotide binding"/>
    <property type="evidence" value="ECO:0007669"/>
    <property type="project" value="InterPro"/>
</dbReference>
<evidence type="ECO:0000256" key="5">
    <source>
        <dbReference type="ARBA" id="ARBA00023002"/>
    </source>
</evidence>
<geneLocation type="plasmid" evidence="12">
    <name>pcme4a9i</name>
</geneLocation>
<evidence type="ECO:0000256" key="1">
    <source>
        <dbReference type="ARBA" id="ARBA00001974"/>
    </source>
</evidence>
<comment type="cofactor">
    <cofactor evidence="1 6">
        <name>FAD</name>
        <dbReference type="ChEBI" id="CHEBI:57692"/>
    </cofactor>
</comment>
<dbReference type="AlphaFoldDB" id="A0A1Z1FGJ8"/>
<dbReference type="GO" id="GO:0005737">
    <property type="term" value="C:cytoplasm"/>
    <property type="evidence" value="ECO:0007669"/>
    <property type="project" value="TreeGrafter"/>
</dbReference>
<accession>A0A1Z1FGJ8</accession>
<dbReference type="Gene3D" id="2.40.110.10">
    <property type="entry name" value="Butyryl-CoA Dehydrogenase, subunit A, domain 2"/>
    <property type="match status" value="1"/>
</dbReference>
<dbReference type="GO" id="GO:0003995">
    <property type="term" value="F:acyl-CoA dehydrogenase activity"/>
    <property type="evidence" value="ECO:0007669"/>
    <property type="project" value="TreeGrafter"/>
</dbReference>
<evidence type="ECO:0000259" key="8">
    <source>
        <dbReference type="Pfam" id="PF02770"/>
    </source>
</evidence>
<reference evidence="11 13" key="2">
    <citation type="submission" date="2020-08" db="EMBL/GenBank/DDBJ databases">
        <authorList>
            <person name="Liu G."/>
            <person name="Sun C."/>
        </authorList>
    </citation>
    <scope>NUCLEOTIDE SEQUENCE [LARGE SCALE GENOMIC DNA]</scope>
    <source>
        <strain evidence="11 13">OT19</strain>
        <plasmid evidence="11 13">plas1</plasmid>
    </source>
</reference>
<comment type="similarity">
    <text evidence="2 6">Belongs to the acyl-CoA dehydrogenase family.</text>
</comment>
<name>A0A1Z1FGJ8_9SPHN</name>
<evidence type="ECO:0000313" key="12">
    <source>
        <dbReference type="Proteomes" id="UP000195807"/>
    </source>
</evidence>
<dbReference type="InterPro" id="IPR013786">
    <property type="entry name" value="AcylCoA_DH/ox_N"/>
</dbReference>
<dbReference type="STRING" id="450378.GCA_001661675_03339"/>
<dbReference type="InterPro" id="IPR036250">
    <property type="entry name" value="AcylCo_DH-like_C"/>
</dbReference>
<dbReference type="Gene3D" id="1.10.540.10">
    <property type="entry name" value="Acyl-CoA dehydrogenase/oxidase, N-terminal domain"/>
    <property type="match status" value="1"/>
</dbReference>
<dbReference type="InterPro" id="IPR050741">
    <property type="entry name" value="Acyl-CoA_dehydrogenase"/>
</dbReference>
<keyword evidence="5 6" id="KW-0560">Oxidoreductase</keyword>
<keyword evidence="12" id="KW-1185">Reference proteome</keyword>
<dbReference type="Proteomes" id="UP000195807">
    <property type="component" value="Plasmid pCME4A9I"/>
</dbReference>
<dbReference type="CDD" id="cd00567">
    <property type="entry name" value="ACAD"/>
    <property type="match status" value="1"/>
</dbReference>
<feature type="domain" description="Acyl-CoA dehydrogenase/oxidase N-terminal" evidence="9">
    <location>
        <begin position="13"/>
        <end position="130"/>
    </location>
</feature>
<dbReference type="InterPro" id="IPR046373">
    <property type="entry name" value="Acyl-CoA_Oxase/DH_mid-dom_sf"/>
</dbReference>
<dbReference type="EMBL" id="CP019603">
    <property type="protein sequence ID" value="ARU17939.1"/>
    <property type="molecule type" value="Genomic_DNA"/>
</dbReference>
<evidence type="ECO:0000259" key="9">
    <source>
        <dbReference type="Pfam" id="PF02771"/>
    </source>
</evidence>
<evidence type="ECO:0000313" key="13">
    <source>
        <dbReference type="Proteomes" id="UP000515297"/>
    </source>
</evidence>
<dbReference type="Gene3D" id="1.20.140.10">
    <property type="entry name" value="Butyryl-CoA Dehydrogenase, subunit A, domain 3"/>
    <property type="match status" value="1"/>
</dbReference>
<reference evidence="10 12" key="1">
    <citation type="submission" date="2017-01" db="EMBL/GenBank/DDBJ databases">
        <title>Complete genome sequence of esterase-producing bacterium Croceicoccus marinus E4A9.</title>
        <authorList>
            <person name="Wu Y.-H."/>
            <person name="Cheng H."/>
            <person name="Xu L."/>
            <person name="Huo Y.-Y."/>
            <person name="Wang C.-S."/>
            <person name="Xu X.-W."/>
        </authorList>
    </citation>
    <scope>NUCLEOTIDE SEQUENCE [LARGE SCALE GENOMIC DNA]</scope>
    <source>
        <strain evidence="10 12">E4A9</strain>
        <plasmid evidence="10">pCME4A9I</plasmid>
        <plasmid evidence="12">Plasmid pcme4a9i</plasmid>
    </source>
</reference>
<dbReference type="KEGG" id="cman:A9D14_16615"/>
<keyword evidence="4 6" id="KW-0274">FAD</keyword>
<dbReference type="GO" id="GO:0033539">
    <property type="term" value="P:fatty acid beta-oxidation using acyl-CoA dehydrogenase"/>
    <property type="evidence" value="ECO:0007669"/>
    <property type="project" value="TreeGrafter"/>
</dbReference>
<geneLocation type="plasmid" evidence="10">
    <name>pCME4A9I</name>
</geneLocation>
<sequence>MTGTAQHEFFGVTERAREIGDKVERFVREKIAPYESDKRRDHHGGPTEELLHEMRGLAREAGVMTPHIMEDGSHLSQVDTAYVLIRSGLSPLGPLACNTMAPDEGNMYLLGHVGSDFLKERFLGQLVSGDARSAFFMTEPADWGGAGSDPSMMKTICRRDGNHWVVNGRKTFITGAQGARVGIIMARSEEEGAEGACMFLVDLPDPAIRIDEVPNTIDNSMPGGHATITIDNLRVPADQMLGEAGEGFKYAQVRLSPARLSHCMRWLGACIRAQEIAVDYACRREAFRKQLIDHEGVGFMLAQNWIDLKQAELMVYWCASVLDTGDLGTTESSMTKVAVADLLMRIADNCVQVMGGTGVTDRTIVEQVFREIRAFRIYDGPTEVHKWSLAKKLKKAWKAEQ</sequence>
<evidence type="ECO:0000256" key="6">
    <source>
        <dbReference type="RuleBase" id="RU362125"/>
    </source>
</evidence>
<evidence type="ECO:0000259" key="7">
    <source>
        <dbReference type="Pfam" id="PF00441"/>
    </source>
</evidence>
<feature type="domain" description="Acyl-CoA dehydrogenase/oxidase C-terminal" evidence="7">
    <location>
        <begin position="245"/>
        <end position="393"/>
    </location>
</feature>
<evidence type="ECO:0000313" key="10">
    <source>
        <dbReference type="EMBL" id="ARU17939.1"/>
    </source>
</evidence>
<dbReference type="Proteomes" id="UP000515297">
    <property type="component" value="Plasmid plas1"/>
</dbReference>
<dbReference type="SUPFAM" id="SSF56645">
    <property type="entry name" value="Acyl-CoA dehydrogenase NM domain-like"/>
    <property type="match status" value="1"/>
</dbReference>